<dbReference type="SMART" id="SM00276">
    <property type="entry name" value="GLECT"/>
    <property type="match status" value="2"/>
</dbReference>
<dbReference type="SUPFAM" id="SSF49899">
    <property type="entry name" value="Concanavalin A-like lectins/glucanases"/>
    <property type="match status" value="2"/>
</dbReference>
<dbReference type="Bgee" id="ENSSSAG00000049790">
    <property type="expression patterns" value="Expressed in midgut and 23 other cell types or tissues"/>
</dbReference>
<dbReference type="InterPro" id="IPR001079">
    <property type="entry name" value="Galectin_CRD"/>
</dbReference>
<dbReference type="GO" id="GO:0016936">
    <property type="term" value="F:galactoside binding"/>
    <property type="evidence" value="ECO:0007669"/>
    <property type="project" value="TreeGrafter"/>
</dbReference>
<dbReference type="InterPro" id="IPR013320">
    <property type="entry name" value="ConA-like_dom_sf"/>
</dbReference>
<dbReference type="STRING" id="8030.ENSSSAP00000049793"/>
<sequence length="355" mass="39583">MACQQRFINRSMACQQPFFNPRLPFTGCIQGALHEGKTITVTGRVLPGAQRFHVNLQCGSRGNPDVALHFNPRYDGSKDVVICNTMQHSKWGSEEREYPASMTRGANFTLMFLVNRDSYSVIVNGAHFMEYLHRLSFSSVDTISVDGGVEIQSIAFSNPAVTSPPPQPGYAVHPHIGQQNQTKSRHSKSGPKTRQWCNATQAFSAAFCAPGFAQTPPPYTPPAILVVPYKNIIVGGLYPGRNIIIQGVVNHNADKFCVNLRFNSGVALHFNPRFNENIVVRNSLLKEQWGPEERTGGMPFYRGQPFTVTIMCDTKCYRVMVNGVQMFSYNHRHFLLQEIDILEVEGDVSLSSVLV</sequence>
<dbReference type="CDD" id="cd00070">
    <property type="entry name" value="GLECT"/>
    <property type="match status" value="2"/>
</dbReference>
<dbReference type="PROSITE" id="PS51304">
    <property type="entry name" value="GALECTIN"/>
    <property type="match status" value="2"/>
</dbReference>
<dbReference type="Gene3D" id="2.60.120.200">
    <property type="match status" value="2"/>
</dbReference>
<dbReference type="GO" id="GO:2000562">
    <property type="term" value="P:negative regulation of CD4-positive, alpha-beta T cell proliferation"/>
    <property type="evidence" value="ECO:0007669"/>
    <property type="project" value="TreeGrafter"/>
</dbReference>
<dbReference type="GO" id="GO:0030246">
    <property type="term" value="F:carbohydrate binding"/>
    <property type="evidence" value="ECO:0007669"/>
    <property type="project" value="UniProtKB-UniRule"/>
</dbReference>
<dbReference type="GO" id="GO:0032689">
    <property type="term" value="P:negative regulation of type II interferon production"/>
    <property type="evidence" value="ECO:0007669"/>
    <property type="project" value="TreeGrafter"/>
</dbReference>
<dbReference type="PaxDb" id="8030-ENSSSAP00000049793"/>
<dbReference type="PANTHER" id="PTHR11346:SF80">
    <property type="entry name" value="GALECTIN-9C"/>
    <property type="match status" value="1"/>
</dbReference>
<evidence type="ECO:0000313" key="6">
    <source>
        <dbReference type="RefSeq" id="XP_014052220.2"/>
    </source>
</evidence>
<dbReference type="GO" id="GO:0010628">
    <property type="term" value="P:positive regulation of gene expression"/>
    <property type="evidence" value="ECO:0007669"/>
    <property type="project" value="TreeGrafter"/>
</dbReference>
<organism evidence="5 6">
    <name type="scientific">Salmo salar</name>
    <name type="common">Atlantic salmon</name>
    <dbReference type="NCBI Taxonomy" id="8030"/>
    <lineage>
        <taxon>Eukaryota</taxon>
        <taxon>Metazoa</taxon>
        <taxon>Chordata</taxon>
        <taxon>Craniata</taxon>
        <taxon>Vertebrata</taxon>
        <taxon>Euteleostomi</taxon>
        <taxon>Actinopterygii</taxon>
        <taxon>Neopterygii</taxon>
        <taxon>Teleostei</taxon>
        <taxon>Protacanthopterygii</taxon>
        <taxon>Salmoniformes</taxon>
        <taxon>Salmonidae</taxon>
        <taxon>Salmoninae</taxon>
        <taxon>Salmo</taxon>
    </lineage>
</organism>
<evidence type="ECO:0000256" key="1">
    <source>
        <dbReference type="ARBA" id="ARBA00022734"/>
    </source>
</evidence>
<proteinExistence type="predicted"/>
<dbReference type="KEGG" id="sasa:106603287"/>
<dbReference type="AlphaFoldDB" id="A0A1S3RIX3"/>
<dbReference type="GO" id="GO:0005634">
    <property type="term" value="C:nucleus"/>
    <property type="evidence" value="ECO:0007669"/>
    <property type="project" value="TreeGrafter"/>
</dbReference>
<protein>
    <recommendedName>
        <fullName evidence="2">Galectin</fullName>
    </recommendedName>
</protein>
<dbReference type="SMART" id="SM00908">
    <property type="entry name" value="Gal-bind_lectin"/>
    <property type="match status" value="2"/>
</dbReference>
<feature type="region of interest" description="Disordered" evidence="3">
    <location>
        <begin position="172"/>
        <end position="193"/>
    </location>
</feature>
<keyword evidence="1 2" id="KW-0430">Lectin</keyword>
<dbReference type="RefSeq" id="XP_014052220.2">
    <property type="nucleotide sequence ID" value="XM_014196745.2"/>
</dbReference>
<evidence type="ECO:0000259" key="4">
    <source>
        <dbReference type="PROSITE" id="PS51304"/>
    </source>
</evidence>
<accession>A0A1S3RIX3</accession>
<dbReference type="Proteomes" id="UP001652741">
    <property type="component" value="Chromosome ssa04"/>
</dbReference>
<dbReference type="PANTHER" id="PTHR11346">
    <property type="entry name" value="GALECTIN"/>
    <property type="match status" value="1"/>
</dbReference>
<feature type="domain" description="Galectin" evidence="4">
    <location>
        <begin position="229"/>
        <end position="355"/>
    </location>
</feature>
<name>A0A1S3RIX3_SALSA</name>
<reference evidence="6" key="1">
    <citation type="submission" date="2025-08" db="UniProtKB">
        <authorList>
            <consortium name="RefSeq"/>
        </authorList>
    </citation>
    <scope>IDENTIFICATION</scope>
</reference>
<dbReference type="Pfam" id="PF00337">
    <property type="entry name" value="Gal-bind_lectin"/>
    <property type="match status" value="2"/>
</dbReference>
<feature type="domain" description="Galectin" evidence="4">
    <location>
        <begin position="25"/>
        <end position="157"/>
    </location>
</feature>
<keyword evidence="5" id="KW-1185">Reference proteome</keyword>
<evidence type="ECO:0000313" key="5">
    <source>
        <dbReference type="Proteomes" id="UP001652741"/>
    </source>
</evidence>
<evidence type="ECO:0000256" key="3">
    <source>
        <dbReference type="SAM" id="MobiDB-lite"/>
    </source>
</evidence>
<evidence type="ECO:0000256" key="2">
    <source>
        <dbReference type="RuleBase" id="RU102079"/>
    </source>
</evidence>
<dbReference type="InterPro" id="IPR044156">
    <property type="entry name" value="Galectin-like"/>
</dbReference>
<dbReference type="GeneID" id="106603287"/>
<dbReference type="GO" id="GO:0005829">
    <property type="term" value="C:cytosol"/>
    <property type="evidence" value="ECO:0007669"/>
    <property type="project" value="TreeGrafter"/>
</dbReference>
<gene>
    <name evidence="6" type="primary">LOC106603287</name>
</gene>